<dbReference type="Proteomes" id="UP000335636">
    <property type="component" value="Unassembled WGS sequence"/>
</dbReference>
<protein>
    <submittedName>
        <fullName evidence="3">Uncharacterized protein</fullName>
    </submittedName>
</protein>
<feature type="region of interest" description="Disordered" evidence="1">
    <location>
        <begin position="57"/>
        <end position="77"/>
    </location>
</feature>
<evidence type="ECO:0000256" key="1">
    <source>
        <dbReference type="SAM" id="MobiDB-lite"/>
    </source>
</evidence>
<proteinExistence type="predicted"/>
<dbReference type="EMBL" id="WJEC01001226">
    <property type="protein sequence ID" value="KAF7479352.1"/>
    <property type="molecule type" value="Genomic_DNA"/>
</dbReference>
<gene>
    <name evidence="2" type="ORF">GHT09_009564</name>
    <name evidence="3" type="ORF">MONAX_5E043244</name>
</gene>
<dbReference type="AlphaFoldDB" id="A0A5E4AQ56"/>
<reference evidence="3 4" key="1">
    <citation type="submission" date="2019-04" db="EMBL/GenBank/DDBJ databases">
        <authorList>
            <person name="Alioto T."/>
            <person name="Alioto T."/>
        </authorList>
    </citation>
    <scope>NUCLEOTIDE SEQUENCE [LARGE SCALE GENOMIC DNA]</scope>
</reference>
<evidence type="ECO:0000313" key="3">
    <source>
        <dbReference type="EMBL" id="VTJ58851.1"/>
    </source>
</evidence>
<feature type="region of interest" description="Disordered" evidence="1">
    <location>
        <begin position="1"/>
        <end position="25"/>
    </location>
</feature>
<dbReference type="EMBL" id="CABDUW010000110">
    <property type="protein sequence ID" value="VTJ58851.1"/>
    <property type="molecule type" value="Genomic_DNA"/>
</dbReference>
<dbReference type="Proteomes" id="UP000662637">
    <property type="component" value="Unassembled WGS sequence"/>
</dbReference>
<sequence length="77" mass="8784">MGTSGPNLPPPRKAPARPGGGAKSLFRFRAQRPHVFRPARFRAARIRRRCYGREWVEEKPGQGRSRRSCRSRPLGET</sequence>
<organism evidence="3 4">
    <name type="scientific">Marmota monax</name>
    <name type="common">Woodchuck</name>
    <dbReference type="NCBI Taxonomy" id="9995"/>
    <lineage>
        <taxon>Eukaryota</taxon>
        <taxon>Metazoa</taxon>
        <taxon>Chordata</taxon>
        <taxon>Craniata</taxon>
        <taxon>Vertebrata</taxon>
        <taxon>Euteleostomi</taxon>
        <taxon>Mammalia</taxon>
        <taxon>Eutheria</taxon>
        <taxon>Euarchontoglires</taxon>
        <taxon>Glires</taxon>
        <taxon>Rodentia</taxon>
        <taxon>Sciuromorpha</taxon>
        <taxon>Sciuridae</taxon>
        <taxon>Xerinae</taxon>
        <taxon>Marmotini</taxon>
        <taxon>Marmota</taxon>
    </lineage>
</organism>
<evidence type="ECO:0000313" key="4">
    <source>
        <dbReference type="Proteomes" id="UP000335636"/>
    </source>
</evidence>
<name>A0A5E4AQ56_MARMO</name>
<reference evidence="2" key="2">
    <citation type="submission" date="2020-08" db="EMBL/GenBank/DDBJ databases">
        <authorList>
            <person name="Shumante A."/>
            <person name="Zimin A.V."/>
            <person name="Puiu D."/>
            <person name="Salzberg S.L."/>
        </authorList>
    </citation>
    <scope>NUCLEOTIDE SEQUENCE</scope>
    <source>
        <strain evidence="2">WC2-LM</strain>
        <tissue evidence="2">Liver</tissue>
    </source>
</reference>
<evidence type="ECO:0000313" key="2">
    <source>
        <dbReference type="EMBL" id="KAF7479352.1"/>
    </source>
</evidence>
<keyword evidence="4" id="KW-1185">Reference proteome</keyword>
<accession>A0A5E4AQ56</accession>